<feature type="chain" id="PRO_5032810346" description="VWFA domain-containing protein" evidence="1">
    <location>
        <begin position="27"/>
        <end position="345"/>
    </location>
</feature>
<gene>
    <name evidence="3" type="ORF">XDN619_LOCUS32634</name>
</gene>
<dbReference type="InterPro" id="IPR002035">
    <property type="entry name" value="VWF_A"/>
</dbReference>
<evidence type="ECO:0000256" key="1">
    <source>
        <dbReference type="SAM" id="SignalP"/>
    </source>
</evidence>
<name>A0A816Z940_9BILA</name>
<dbReference type="AlphaFoldDB" id="A0A816Z940"/>
<reference evidence="3" key="1">
    <citation type="submission" date="2021-02" db="EMBL/GenBank/DDBJ databases">
        <authorList>
            <person name="Nowell W R."/>
        </authorList>
    </citation>
    <scope>NUCLEOTIDE SEQUENCE</scope>
</reference>
<dbReference type="SUPFAM" id="SSF53300">
    <property type="entry name" value="vWA-like"/>
    <property type="match status" value="1"/>
</dbReference>
<comment type="caution">
    <text evidence="3">The sequence shown here is derived from an EMBL/GenBank/DDBJ whole genome shotgun (WGS) entry which is preliminary data.</text>
</comment>
<feature type="signal peptide" evidence="1">
    <location>
        <begin position="1"/>
        <end position="26"/>
    </location>
</feature>
<dbReference type="Proteomes" id="UP000663887">
    <property type="component" value="Unassembled WGS sequence"/>
</dbReference>
<organism evidence="3 4">
    <name type="scientific">Rotaria magnacalcarata</name>
    <dbReference type="NCBI Taxonomy" id="392030"/>
    <lineage>
        <taxon>Eukaryota</taxon>
        <taxon>Metazoa</taxon>
        <taxon>Spiralia</taxon>
        <taxon>Gnathifera</taxon>
        <taxon>Rotifera</taxon>
        <taxon>Eurotatoria</taxon>
        <taxon>Bdelloidea</taxon>
        <taxon>Philodinida</taxon>
        <taxon>Philodinidae</taxon>
        <taxon>Rotaria</taxon>
    </lineage>
</organism>
<evidence type="ECO:0000259" key="2">
    <source>
        <dbReference type="PROSITE" id="PS50234"/>
    </source>
</evidence>
<feature type="domain" description="VWFA" evidence="2">
    <location>
        <begin position="42"/>
        <end position="220"/>
    </location>
</feature>
<keyword evidence="1" id="KW-0732">Signal</keyword>
<evidence type="ECO:0000313" key="4">
    <source>
        <dbReference type="Proteomes" id="UP000663887"/>
    </source>
</evidence>
<dbReference type="Pfam" id="PF00092">
    <property type="entry name" value="VWA"/>
    <property type="match status" value="1"/>
</dbReference>
<dbReference type="InterPro" id="IPR036465">
    <property type="entry name" value="vWFA_dom_sf"/>
</dbReference>
<evidence type="ECO:0000313" key="3">
    <source>
        <dbReference type="EMBL" id="CAF2198096.1"/>
    </source>
</evidence>
<accession>A0A816Z940</accession>
<dbReference type="EMBL" id="CAJNRG010016317">
    <property type="protein sequence ID" value="CAF2198096.1"/>
    <property type="molecule type" value="Genomic_DNA"/>
</dbReference>
<sequence>MFKIKFDAMVKVHAAVLMLLCTVVKGNPLRAFNNPLNGNTIDLFLVAEESNSQMSNLEFGLLKTALNNIAIETNPVGSSPYFGVYFFGATTQLHVVAPFKTSSASMVKTYLDQKQYTMTQSNPSTLVSALTLVESDCALHCRQSTPRVTVVLSTAPSSSAEVAVRQLENNRGMIVIFVGIGSGANAAVVNQLASHPARFYALRVGSMYELVLSAQHIGSVAADVPRLLSINQPLSISSTTSGVYYIVQLNTFPYVTMNDTIVMFASNCPNCQVFGSLSEPNPISENTVPNLNFRSFYAGAGFPNTLYYFRIPRNTARFFVSLRSNGMSAVSILFDIFTLPEMLST</sequence>
<proteinExistence type="predicted"/>
<protein>
    <recommendedName>
        <fullName evidence="2">VWFA domain-containing protein</fullName>
    </recommendedName>
</protein>
<dbReference type="Gene3D" id="3.40.50.410">
    <property type="entry name" value="von Willebrand factor, type A domain"/>
    <property type="match status" value="1"/>
</dbReference>
<dbReference type="PROSITE" id="PS50234">
    <property type="entry name" value="VWFA"/>
    <property type="match status" value="1"/>
</dbReference>